<name>A0ABT7HQX6_9BACT</name>
<evidence type="ECO:0008006" key="3">
    <source>
        <dbReference type="Google" id="ProtNLM"/>
    </source>
</evidence>
<dbReference type="EMBL" id="JANURM010000006">
    <property type="protein sequence ID" value="MDL0089028.1"/>
    <property type="molecule type" value="Genomic_DNA"/>
</dbReference>
<evidence type="ECO:0000313" key="2">
    <source>
        <dbReference type="Proteomes" id="UP001173801"/>
    </source>
</evidence>
<accession>A0ABT7HQX6</accession>
<protein>
    <recommendedName>
        <fullName evidence="3">DUF4054 domain-containing protein</fullName>
    </recommendedName>
</protein>
<organism evidence="1 2">
    <name type="scientific">Campylobacter gastrosuis</name>
    <dbReference type="NCBI Taxonomy" id="2974576"/>
    <lineage>
        <taxon>Bacteria</taxon>
        <taxon>Pseudomonadati</taxon>
        <taxon>Campylobacterota</taxon>
        <taxon>Epsilonproteobacteria</taxon>
        <taxon>Campylobacterales</taxon>
        <taxon>Campylobacteraceae</taxon>
        <taxon>Campylobacter</taxon>
    </lineage>
</organism>
<sequence>MSKISILNITTNTAFEDIGKIKSGINIDNLPVNQPNFSYQKERLLKAAHDALSTNLTQYTKATNPNVVPGVINLPEWANSGSEHLSHEERAKMSLQFENTAFGFIAGYFKGGVSGGAPNAISLTEEAYSNTLQTPYGDVKVFFDLYADNDKLGIGELENNKKLFNFD</sequence>
<gene>
    <name evidence="1" type="ORF">NYG85_06530</name>
</gene>
<reference evidence="1" key="2">
    <citation type="journal article" date="2023" name="Microorganisms">
        <title>Isolation and Genomic Characteristics of Cat-Borne Campylobacter felis sp. nov. and Sheep-Borne Campylobacter ovis sp. nov.</title>
        <authorList>
            <person name="Wang H."/>
            <person name="Li Y."/>
            <person name="Gu Y."/>
            <person name="Zhou G."/>
            <person name="Chen X."/>
            <person name="Zhang X."/>
            <person name="Shao Z."/>
            <person name="Zhang J."/>
            <person name="Zhang M."/>
        </authorList>
    </citation>
    <scope>NUCLEOTIDE SEQUENCE</scope>
    <source>
        <strain evidence="1">PS10</strain>
    </source>
</reference>
<keyword evidence="2" id="KW-1185">Reference proteome</keyword>
<dbReference type="Proteomes" id="UP001173801">
    <property type="component" value="Unassembled WGS sequence"/>
</dbReference>
<evidence type="ECO:0000313" key="1">
    <source>
        <dbReference type="EMBL" id="MDL0089028.1"/>
    </source>
</evidence>
<reference evidence="1" key="1">
    <citation type="submission" date="2022-08" db="EMBL/GenBank/DDBJ databases">
        <authorList>
            <person name="Wang H."/>
        </authorList>
    </citation>
    <scope>NUCLEOTIDE SEQUENCE</scope>
    <source>
        <strain evidence="1">PS10</strain>
    </source>
</reference>
<proteinExistence type="predicted"/>
<comment type="caution">
    <text evidence="1">The sequence shown here is derived from an EMBL/GenBank/DDBJ whole genome shotgun (WGS) entry which is preliminary data.</text>
</comment>
<feature type="non-terminal residue" evidence="1">
    <location>
        <position position="167"/>
    </location>
</feature>